<dbReference type="EMBL" id="ANOH01000261">
    <property type="protein sequence ID" value="EMI54795.1"/>
    <property type="molecule type" value="Genomic_DNA"/>
</dbReference>
<dbReference type="PATRIC" id="fig|1263870.3.peg.4000"/>
<evidence type="ECO:0000313" key="3">
    <source>
        <dbReference type="Proteomes" id="UP000011885"/>
    </source>
</evidence>
<gene>
    <name evidence="2" type="ORF">RSSM_03769</name>
</gene>
<proteinExistence type="predicted"/>
<dbReference type="Proteomes" id="UP000011885">
    <property type="component" value="Unassembled WGS sequence"/>
</dbReference>
<comment type="caution">
    <text evidence="2">The sequence shown here is derived from an EMBL/GenBank/DDBJ whole genome shotgun (WGS) entry which is preliminary data.</text>
</comment>
<feature type="region of interest" description="Disordered" evidence="1">
    <location>
        <begin position="1"/>
        <end position="48"/>
    </location>
</feature>
<evidence type="ECO:0000313" key="2">
    <source>
        <dbReference type="EMBL" id="EMI54795.1"/>
    </source>
</evidence>
<protein>
    <submittedName>
        <fullName evidence="2">Uncharacterized protein</fullName>
    </submittedName>
</protein>
<evidence type="ECO:0000256" key="1">
    <source>
        <dbReference type="SAM" id="MobiDB-lite"/>
    </source>
</evidence>
<name>M5U023_9BACT</name>
<dbReference type="AlphaFoldDB" id="M5U023"/>
<accession>M5U023</accession>
<reference evidence="2 3" key="1">
    <citation type="journal article" date="2013" name="Mar. Genomics">
        <title>Expression of sulfatases in Rhodopirellula baltica and the diversity of sulfatases in the genus Rhodopirellula.</title>
        <authorList>
            <person name="Wegner C.E."/>
            <person name="Richter-Heitmann T."/>
            <person name="Klindworth A."/>
            <person name="Klockow C."/>
            <person name="Richter M."/>
            <person name="Achstetter T."/>
            <person name="Glockner F.O."/>
            <person name="Harder J."/>
        </authorList>
    </citation>
    <scope>NUCLEOTIDE SEQUENCE [LARGE SCALE GENOMIC DNA]</scope>
    <source>
        <strain evidence="2 3">SM41</strain>
    </source>
</reference>
<organism evidence="2 3">
    <name type="scientific">Rhodopirellula sallentina SM41</name>
    <dbReference type="NCBI Taxonomy" id="1263870"/>
    <lineage>
        <taxon>Bacteria</taxon>
        <taxon>Pseudomonadati</taxon>
        <taxon>Planctomycetota</taxon>
        <taxon>Planctomycetia</taxon>
        <taxon>Pirellulales</taxon>
        <taxon>Pirellulaceae</taxon>
        <taxon>Rhodopirellula</taxon>
    </lineage>
</organism>
<sequence>MNIQRAGEMKFRTKSRDERSISGSGKAYQPACPGGRNAKFVRQTPRPR</sequence>
<keyword evidence="3" id="KW-1185">Reference proteome</keyword>
<feature type="compositionally biased region" description="Basic and acidic residues" evidence="1">
    <location>
        <begin position="7"/>
        <end position="20"/>
    </location>
</feature>